<evidence type="ECO:0000313" key="3">
    <source>
        <dbReference type="Proteomes" id="UP000799439"/>
    </source>
</evidence>
<evidence type="ECO:0000256" key="1">
    <source>
        <dbReference type="SAM" id="SignalP"/>
    </source>
</evidence>
<keyword evidence="1" id="KW-0732">Signal</keyword>
<protein>
    <submittedName>
        <fullName evidence="2">Uncharacterized protein</fullName>
    </submittedName>
</protein>
<sequence>MLAPKQALFALTCVASTTLAIKTVYTVTYRNERGRIINKSRSGNVPDDAVAAITAGMYRWSNGVYNAFRQDNDLRVVNVEPRNSLRDTAGMLHRMECIIVEHIR</sequence>
<dbReference type="Proteomes" id="UP000799439">
    <property type="component" value="Unassembled WGS sequence"/>
</dbReference>
<comment type="caution">
    <text evidence="2">The sequence shown here is derived from an EMBL/GenBank/DDBJ whole genome shotgun (WGS) entry which is preliminary data.</text>
</comment>
<name>A0A9P4MIE2_9PEZI</name>
<dbReference type="EMBL" id="ML996084">
    <property type="protein sequence ID" value="KAF2154093.1"/>
    <property type="molecule type" value="Genomic_DNA"/>
</dbReference>
<dbReference type="AlphaFoldDB" id="A0A9P4MIE2"/>
<organism evidence="2 3">
    <name type="scientific">Myriangium duriaei CBS 260.36</name>
    <dbReference type="NCBI Taxonomy" id="1168546"/>
    <lineage>
        <taxon>Eukaryota</taxon>
        <taxon>Fungi</taxon>
        <taxon>Dikarya</taxon>
        <taxon>Ascomycota</taxon>
        <taxon>Pezizomycotina</taxon>
        <taxon>Dothideomycetes</taxon>
        <taxon>Dothideomycetidae</taxon>
        <taxon>Myriangiales</taxon>
        <taxon>Myriangiaceae</taxon>
        <taxon>Myriangium</taxon>
    </lineage>
</organism>
<dbReference type="SUPFAM" id="SSF103196">
    <property type="entry name" value="Roadblock/LC7 domain"/>
    <property type="match status" value="1"/>
</dbReference>
<feature type="chain" id="PRO_5040431809" evidence="1">
    <location>
        <begin position="21"/>
        <end position="104"/>
    </location>
</feature>
<accession>A0A9P4MIE2</accession>
<reference evidence="2" key="1">
    <citation type="journal article" date="2020" name="Stud. Mycol.">
        <title>101 Dothideomycetes genomes: a test case for predicting lifestyles and emergence of pathogens.</title>
        <authorList>
            <person name="Haridas S."/>
            <person name="Albert R."/>
            <person name="Binder M."/>
            <person name="Bloem J."/>
            <person name="Labutti K."/>
            <person name="Salamov A."/>
            <person name="Andreopoulos B."/>
            <person name="Baker S."/>
            <person name="Barry K."/>
            <person name="Bills G."/>
            <person name="Bluhm B."/>
            <person name="Cannon C."/>
            <person name="Castanera R."/>
            <person name="Culley D."/>
            <person name="Daum C."/>
            <person name="Ezra D."/>
            <person name="Gonzalez J."/>
            <person name="Henrissat B."/>
            <person name="Kuo A."/>
            <person name="Liang C."/>
            <person name="Lipzen A."/>
            <person name="Lutzoni F."/>
            <person name="Magnuson J."/>
            <person name="Mondo S."/>
            <person name="Nolan M."/>
            <person name="Ohm R."/>
            <person name="Pangilinan J."/>
            <person name="Park H.-J."/>
            <person name="Ramirez L."/>
            <person name="Alfaro M."/>
            <person name="Sun H."/>
            <person name="Tritt A."/>
            <person name="Yoshinaga Y."/>
            <person name="Zwiers L.-H."/>
            <person name="Turgeon B."/>
            <person name="Goodwin S."/>
            <person name="Spatafora J."/>
            <person name="Crous P."/>
            <person name="Grigoriev I."/>
        </authorList>
    </citation>
    <scope>NUCLEOTIDE SEQUENCE</scope>
    <source>
        <strain evidence="2">CBS 260.36</strain>
    </source>
</reference>
<feature type="signal peptide" evidence="1">
    <location>
        <begin position="1"/>
        <end position="20"/>
    </location>
</feature>
<keyword evidence="3" id="KW-1185">Reference proteome</keyword>
<evidence type="ECO:0000313" key="2">
    <source>
        <dbReference type="EMBL" id="KAF2154093.1"/>
    </source>
</evidence>
<gene>
    <name evidence="2" type="ORF">K461DRAFT_267156</name>
</gene>
<proteinExistence type="predicted"/>